<dbReference type="Proteomes" id="UP001445335">
    <property type="component" value="Unassembled WGS sequence"/>
</dbReference>
<comment type="caution">
    <text evidence="2">The sequence shown here is derived from an EMBL/GenBank/DDBJ whole genome shotgun (WGS) entry which is preliminary data.</text>
</comment>
<dbReference type="EMBL" id="JALJOU010000071">
    <property type="protein sequence ID" value="KAK9825676.1"/>
    <property type="molecule type" value="Genomic_DNA"/>
</dbReference>
<evidence type="ECO:0000256" key="1">
    <source>
        <dbReference type="SAM" id="MobiDB-lite"/>
    </source>
</evidence>
<name>A0AAW1QW57_9CHLO</name>
<feature type="compositionally biased region" description="Basic and acidic residues" evidence="1">
    <location>
        <begin position="108"/>
        <end position="128"/>
    </location>
</feature>
<protein>
    <recommendedName>
        <fullName evidence="4">TPX2 C-terminal domain-containing protein</fullName>
    </recommendedName>
</protein>
<keyword evidence="3" id="KW-1185">Reference proteome</keyword>
<feature type="region of interest" description="Disordered" evidence="1">
    <location>
        <begin position="68"/>
        <end position="128"/>
    </location>
</feature>
<accession>A0AAW1QW57</accession>
<dbReference type="AlphaFoldDB" id="A0AAW1QW57"/>
<evidence type="ECO:0008006" key="4">
    <source>
        <dbReference type="Google" id="ProtNLM"/>
    </source>
</evidence>
<organism evidence="2 3">
    <name type="scientific">Elliptochloris bilobata</name>
    <dbReference type="NCBI Taxonomy" id="381761"/>
    <lineage>
        <taxon>Eukaryota</taxon>
        <taxon>Viridiplantae</taxon>
        <taxon>Chlorophyta</taxon>
        <taxon>core chlorophytes</taxon>
        <taxon>Trebouxiophyceae</taxon>
        <taxon>Trebouxiophyceae incertae sedis</taxon>
        <taxon>Elliptochloris clade</taxon>
        <taxon>Elliptochloris</taxon>
    </lineage>
</organism>
<proteinExistence type="predicted"/>
<sequence>MGCRHNQVRLGQRWAGDDGAGAERHAAQARRFAGFLARQQAYERAHRERVEAELRSRPWADGALGVAPGSRRILQRRRGDDDSPGPAHAAVRRSLSAPPTAQSFSPRISERAKALPARSRQEMSVGDRVRREAALERARAAAAAEAERALTFRPRTLARAGAVARVDTSHPEAYRERLRQRAASHSARIAQRQEEDLQQCTFKPQTGQLPAFISRMARSYAREGRTRSAAVSSKRGWL</sequence>
<reference evidence="2 3" key="1">
    <citation type="journal article" date="2024" name="Nat. Commun.">
        <title>Phylogenomics reveals the evolutionary origins of lichenization in chlorophyte algae.</title>
        <authorList>
            <person name="Puginier C."/>
            <person name="Libourel C."/>
            <person name="Otte J."/>
            <person name="Skaloud P."/>
            <person name="Haon M."/>
            <person name="Grisel S."/>
            <person name="Petersen M."/>
            <person name="Berrin J.G."/>
            <person name="Delaux P.M."/>
            <person name="Dal Grande F."/>
            <person name="Keller J."/>
        </authorList>
    </citation>
    <scope>NUCLEOTIDE SEQUENCE [LARGE SCALE GENOMIC DNA]</scope>
    <source>
        <strain evidence="2 3">SAG 245.80</strain>
    </source>
</reference>
<gene>
    <name evidence="2" type="ORF">WJX81_001792</name>
</gene>
<evidence type="ECO:0000313" key="2">
    <source>
        <dbReference type="EMBL" id="KAK9825676.1"/>
    </source>
</evidence>
<dbReference type="PANTHER" id="PTHR37028">
    <property type="entry name" value="UNNAMED PRODUCT-RELATED"/>
    <property type="match status" value="1"/>
</dbReference>
<feature type="compositionally biased region" description="Polar residues" evidence="1">
    <location>
        <begin position="97"/>
        <end position="106"/>
    </location>
</feature>
<evidence type="ECO:0000313" key="3">
    <source>
        <dbReference type="Proteomes" id="UP001445335"/>
    </source>
</evidence>
<dbReference type="PANTHER" id="PTHR37028:SF4">
    <property type="entry name" value="ALMS MOTIF DOMAIN-CONTAINING PROTEIN"/>
    <property type="match status" value="1"/>
</dbReference>